<evidence type="ECO:0000313" key="3">
    <source>
        <dbReference type="EMBL" id="KAJ1692470.1"/>
    </source>
</evidence>
<feature type="region of interest" description="Disordered" evidence="1">
    <location>
        <begin position="1"/>
        <end position="29"/>
    </location>
</feature>
<dbReference type="Gene3D" id="2.60.210.10">
    <property type="entry name" value="Apoptosis, Tumor Necrosis Factor Receptor Associated Protein 2, Chain A"/>
    <property type="match status" value="2"/>
</dbReference>
<dbReference type="PANTHER" id="PTHR46162:SF7">
    <property type="entry name" value="MATH DOMAIN CONTAINING PROTEIN"/>
    <property type="match status" value="1"/>
</dbReference>
<name>A0A9Q0CEN1_9POAL</name>
<feature type="domain" description="MATH" evidence="2">
    <location>
        <begin position="32"/>
        <end position="143"/>
    </location>
</feature>
<dbReference type="InterPro" id="IPR008974">
    <property type="entry name" value="TRAF-like"/>
</dbReference>
<organism evidence="3 4">
    <name type="scientific">Rhynchospora breviuscula</name>
    <dbReference type="NCBI Taxonomy" id="2022672"/>
    <lineage>
        <taxon>Eukaryota</taxon>
        <taxon>Viridiplantae</taxon>
        <taxon>Streptophyta</taxon>
        <taxon>Embryophyta</taxon>
        <taxon>Tracheophyta</taxon>
        <taxon>Spermatophyta</taxon>
        <taxon>Magnoliopsida</taxon>
        <taxon>Liliopsida</taxon>
        <taxon>Poales</taxon>
        <taxon>Cyperaceae</taxon>
        <taxon>Cyperoideae</taxon>
        <taxon>Rhynchosporeae</taxon>
        <taxon>Rhynchospora</taxon>
    </lineage>
</organism>
<reference evidence="3" key="1">
    <citation type="journal article" date="2022" name="Cell">
        <title>Repeat-based holocentromeres influence genome architecture and karyotype evolution.</title>
        <authorList>
            <person name="Hofstatter P.G."/>
            <person name="Thangavel G."/>
            <person name="Lux T."/>
            <person name="Neumann P."/>
            <person name="Vondrak T."/>
            <person name="Novak P."/>
            <person name="Zhang M."/>
            <person name="Costa L."/>
            <person name="Castellani M."/>
            <person name="Scott A."/>
            <person name="Toegelov H."/>
            <person name="Fuchs J."/>
            <person name="Mata-Sucre Y."/>
            <person name="Dias Y."/>
            <person name="Vanzela A.L.L."/>
            <person name="Huettel B."/>
            <person name="Almeida C.C.S."/>
            <person name="Simkova H."/>
            <person name="Souza G."/>
            <person name="Pedrosa-Harand A."/>
            <person name="Macas J."/>
            <person name="Mayer K.F.X."/>
            <person name="Houben A."/>
            <person name="Marques A."/>
        </authorList>
    </citation>
    <scope>NUCLEOTIDE SEQUENCE</scope>
    <source>
        <strain evidence="3">RhyBre1mFocal</strain>
    </source>
</reference>
<dbReference type="Proteomes" id="UP001151287">
    <property type="component" value="Unassembled WGS sequence"/>
</dbReference>
<dbReference type="InterPro" id="IPR002083">
    <property type="entry name" value="MATH/TRAF_dom"/>
</dbReference>
<dbReference type="CDD" id="cd00121">
    <property type="entry name" value="MATH"/>
    <property type="match status" value="2"/>
</dbReference>
<gene>
    <name evidence="3" type="ORF">LUZ63_009168</name>
</gene>
<dbReference type="Pfam" id="PF22486">
    <property type="entry name" value="MATH_2"/>
    <property type="match status" value="2"/>
</dbReference>
<evidence type="ECO:0000259" key="2">
    <source>
        <dbReference type="PROSITE" id="PS50144"/>
    </source>
</evidence>
<dbReference type="SUPFAM" id="SSF49599">
    <property type="entry name" value="TRAF domain-like"/>
    <property type="match status" value="2"/>
</dbReference>
<dbReference type="PANTHER" id="PTHR46162">
    <property type="entry name" value="TRAF-LIKE FAMILY PROTEIN"/>
    <property type="match status" value="1"/>
</dbReference>
<comment type="caution">
    <text evidence="3">The sequence shown here is derived from an EMBL/GenBank/DDBJ whole genome shotgun (WGS) entry which is preliminary data.</text>
</comment>
<keyword evidence="4" id="KW-1185">Reference proteome</keyword>
<dbReference type="AlphaFoldDB" id="A0A9Q0CEN1"/>
<evidence type="ECO:0000256" key="1">
    <source>
        <dbReference type="SAM" id="MobiDB-lite"/>
    </source>
</evidence>
<proteinExistence type="predicted"/>
<dbReference type="PROSITE" id="PS50144">
    <property type="entry name" value="MATH"/>
    <property type="match status" value="2"/>
</dbReference>
<dbReference type="OrthoDB" id="1883087at2759"/>
<sequence length="262" mass="29742">MGSSHSSHGRKAAKTPSSSVSEQQKEKTPGKKHVFVWNIDGFSSLLEQGAGFTTTPFKMHGITWYLSINPMDRNTEDTENHLSLKVSVYVKPDRMLQTKFKFFIRAQKYARKHVEREGFLVNDTIAVGIELIKFKKVRFNGQLRRSSIQKNKSSGSFSWCVEDFLQLNKPVAFSKPFQIAGYTWKLKLNPEGKYNNDFLTLYLELDNSASQILPSSGVMVDVVLSIKKSESGAYAGRCQFILPNCLIQHFSCDASFHDIHFI</sequence>
<dbReference type="EMBL" id="JAMQYH010000003">
    <property type="protein sequence ID" value="KAJ1692470.1"/>
    <property type="molecule type" value="Genomic_DNA"/>
</dbReference>
<protein>
    <recommendedName>
        <fullName evidence="2">MATH domain-containing protein</fullName>
    </recommendedName>
</protein>
<feature type="domain" description="MATH" evidence="2">
    <location>
        <begin position="154"/>
        <end position="262"/>
    </location>
</feature>
<evidence type="ECO:0000313" key="4">
    <source>
        <dbReference type="Proteomes" id="UP001151287"/>
    </source>
</evidence>
<accession>A0A9Q0CEN1</accession>